<dbReference type="Pfam" id="PF00078">
    <property type="entry name" value="RVT_1"/>
    <property type="match status" value="1"/>
</dbReference>
<dbReference type="PANTHER" id="PTHR46890:SF48">
    <property type="entry name" value="RNA-DIRECTED DNA POLYMERASE"/>
    <property type="match status" value="1"/>
</dbReference>
<dbReference type="InterPro" id="IPR043502">
    <property type="entry name" value="DNA/RNA_pol_sf"/>
</dbReference>
<dbReference type="EMBL" id="JACGWN010000003">
    <property type="protein sequence ID" value="KAL0455879.1"/>
    <property type="molecule type" value="Genomic_DNA"/>
</dbReference>
<dbReference type="InterPro" id="IPR000477">
    <property type="entry name" value="RT_dom"/>
</dbReference>
<accession>A0AAW2XRX0</accession>
<dbReference type="AlphaFoldDB" id="A0AAW2XRX0"/>
<dbReference type="InterPro" id="IPR052343">
    <property type="entry name" value="Retrotransposon-Effector_Assoc"/>
</dbReference>
<evidence type="ECO:0000313" key="2">
    <source>
        <dbReference type="EMBL" id="KAL0455879.1"/>
    </source>
</evidence>
<comment type="caution">
    <text evidence="2">The sequence shown here is derived from an EMBL/GenBank/DDBJ whole genome shotgun (WGS) entry which is preliminary data.</text>
</comment>
<dbReference type="PANTHER" id="PTHR46890">
    <property type="entry name" value="NON-LTR RETROLELEMENT REVERSE TRANSCRIPTASE-LIKE PROTEIN-RELATED"/>
    <property type="match status" value="1"/>
</dbReference>
<protein>
    <recommendedName>
        <fullName evidence="1">Reverse transcriptase domain-containing protein</fullName>
    </recommendedName>
</protein>
<organism evidence="2">
    <name type="scientific">Sesamum latifolium</name>
    <dbReference type="NCBI Taxonomy" id="2727402"/>
    <lineage>
        <taxon>Eukaryota</taxon>
        <taxon>Viridiplantae</taxon>
        <taxon>Streptophyta</taxon>
        <taxon>Embryophyta</taxon>
        <taxon>Tracheophyta</taxon>
        <taxon>Spermatophyta</taxon>
        <taxon>Magnoliopsida</taxon>
        <taxon>eudicotyledons</taxon>
        <taxon>Gunneridae</taxon>
        <taxon>Pentapetalae</taxon>
        <taxon>asterids</taxon>
        <taxon>lamiids</taxon>
        <taxon>Lamiales</taxon>
        <taxon>Pedaliaceae</taxon>
        <taxon>Sesamum</taxon>
    </lineage>
</organism>
<sequence length="296" mass="33956">MVEILRGMEARVSNDMNEVIIQPFTADEVKLAISQMYPYKFPGPDGMSLVFDQKYWHIVGPKVISFVLDFLNHGQFDVKLNYTYIVLISKCVSPKNMSHFRPISLYNITYKIVSEMLANRLKPILSSIISESQSVFLPDNVLVAYDLNHYLAYKTWDSVGHTTLKLDLSKVYDQVEWIFLERVLIRFNFHPRFISLLISCVPTLSYSLMLDSQKFDYSHPQWGCRHGNPLSLYLFLFCAKALSHLLTRGKRMGSCMVWRLVVRVFGCLICSSQMTSNFFPSYGGGHALCEAGTARI</sequence>
<proteinExistence type="predicted"/>
<reference evidence="2" key="2">
    <citation type="journal article" date="2024" name="Plant">
        <title>Genomic evolution and insights into agronomic trait innovations of Sesamum species.</title>
        <authorList>
            <person name="Miao H."/>
            <person name="Wang L."/>
            <person name="Qu L."/>
            <person name="Liu H."/>
            <person name="Sun Y."/>
            <person name="Le M."/>
            <person name="Wang Q."/>
            <person name="Wei S."/>
            <person name="Zheng Y."/>
            <person name="Lin W."/>
            <person name="Duan Y."/>
            <person name="Cao H."/>
            <person name="Xiong S."/>
            <person name="Wang X."/>
            <person name="Wei L."/>
            <person name="Li C."/>
            <person name="Ma Q."/>
            <person name="Ju M."/>
            <person name="Zhao R."/>
            <person name="Li G."/>
            <person name="Mu C."/>
            <person name="Tian Q."/>
            <person name="Mei H."/>
            <person name="Zhang T."/>
            <person name="Gao T."/>
            <person name="Zhang H."/>
        </authorList>
    </citation>
    <scope>NUCLEOTIDE SEQUENCE</scope>
    <source>
        <strain evidence="2">KEN1</strain>
    </source>
</reference>
<dbReference type="SUPFAM" id="SSF56672">
    <property type="entry name" value="DNA/RNA polymerases"/>
    <property type="match status" value="1"/>
</dbReference>
<name>A0AAW2XRX0_9LAMI</name>
<evidence type="ECO:0000259" key="1">
    <source>
        <dbReference type="Pfam" id="PF00078"/>
    </source>
</evidence>
<gene>
    <name evidence="2" type="ORF">Slati_0927100</name>
</gene>
<reference evidence="2" key="1">
    <citation type="submission" date="2020-06" db="EMBL/GenBank/DDBJ databases">
        <authorList>
            <person name="Li T."/>
            <person name="Hu X."/>
            <person name="Zhang T."/>
            <person name="Song X."/>
            <person name="Zhang H."/>
            <person name="Dai N."/>
            <person name="Sheng W."/>
            <person name="Hou X."/>
            <person name="Wei L."/>
        </authorList>
    </citation>
    <scope>NUCLEOTIDE SEQUENCE</scope>
    <source>
        <strain evidence="2">KEN1</strain>
        <tissue evidence="2">Leaf</tissue>
    </source>
</reference>
<feature type="domain" description="Reverse transcriptase" evidence="1">
    <location>
        <begin position="94"/>
        <end position="247"/>
    </location>
</feature>